<comment type="catalytic activity">
    <reaction evidence="18">
        <text>L-threonyl-[protein] + ATP = O-phospho-L-threonyl-[protein] + ADP + H(+)</text>
        <dbReference type="Rhea" id="RHEA:46608"/>
        <dbReference type="Rhea" id="RHEA-COMP:11060"/>
        <dbReference type="Rhea" id="RHEA-COMP:11605"/>
        <dbReference type="ChEBI" id="CHEBI:15378"/>
        <dbReference type="ChEBI" id="CHEBI:30013"/>
        <dbReference type="ChEBI" id="CHEBI:30616"/>
        <dbReference type="ChEBI" id="CHEBI:61977"/>
        <dbReference type="ChEBI" id="CHEBI:456216"/>
        <dbReference type="EC" id="2.7.11.1"/>
    </reaction>
</comment>
<dbReference type="Gene3D" id="3.80.10.10">
    <property type="entry name" value="Ribonuclease Inhibitor"/>
    <property type="match status" value="1"/>
</dbReference>
<feature type="binding site" evidence="20">
    <location>
        <position position="231"/>
    </location>
    <ligand>
        <name>ATP</name>
        <dbReference type="ChEBI" id="CHEBI:30616"/>
    </ligand>
</feature>
<keyword evidence="14 21" id="KW-1133">Transmembrane helix</keyword>
<evidence type="ECO:0000256" key="20">
    <source>
        <dbReference type="PROSITE-ProRule" id="PRU10141"/>
    </source>
</evidence>
<evidence type="ECO:0000256" key="5">
    <source>
        <dbReference type="ARBA" id="ARBA00022553"/>
    </source>
</evidence>
<keyword evidence="4" id="KW-0723">Serine/threonine-protein kinase</keyword>
<dbReference type="InterPro" id="IPR000719">
    <property type="entry name" value="Prot_kinase_dom"/>
</dbReference>
<dbReference type="GO" id="GO:0005524">
    <property type="term" value="F:ATP binding"/>
    <property type="evidence" value="ECO:0007669"/>
    <property type="project" value="UniProtKB-UniRule"/>
</dbReference>
<dbReference type="Gene3D" id="3.30.200.20">
    <property type="entry name" value="Phosphorylase Kinase, domain 1"/>
    <property type="match status" value="1"/>
</dbReference>
<dbReference type="SUPFAM" id="SSF56112">
    <property type="entry name" value="Protein kinase-like (PK-like)"/>
    <property type="match status" value="1"/>
</dbReference>
<keyword evidence="16 23" id="KW-0675">Receptor</keyword>
<evidence type="ECO:0000256" key="9">
    <source>
        <dbReference type="ARBA" id="ARBA00022729"/>
    </source>
</evidence>
<dbReference type="GO" id="GO:0005886">
    <property type="term" value="C:plasma membrane"/>
    <property type="evidence" value="ECO:0007669"/>
    <property type="project" value="UniProtKB-SubCell"/>
</dbReference>
<evidence type="ECO:0000313" key="23">
    <source>
        <dbReference type="EMBL" id="OEL15931.1"/>
    </source>
</evidence>
<dbReference type="PANTHER" id="PTHR48005">
    <property type="entry name" value="LEUCINE RICH REPEAT KINASE 2"/>
    <property type="match status" value="1"/>
</dbReference>
<keyword evidence="7" id="KW-0808">Transferase</keyword>
<evidence type="ECO:0000256" key="2">
    <source>
        <dbReference type="ARBA" id="ARBA00004479"/>
    </source>
</evidence>
<dbReference type="EMBL" id="LWDX02064906">
    <property type="protein sequence ID" value="OEL15931.1"/>
    <property type="molecule type" value="Genomic_DNA"/>
</dbReference>
<dbReference type="EC" id="2.7.11.1" evidence="3"/>
<keyword evidence="9" id="KW-0732">Signal</keyword>
<keyword evidence="12 23" id="KW-0418">Kinase</keyword>
<evidence type="ECO:0000313" key="24">
    <source>
        <dbReference type="Proteomes" id="UP000095767"/>
    </source>
</evidence>
<proteinExistence type="predicted"/>
<evidence type="ECO:0000256" key="8">
    <source>
        <dbReference type="ARBA" id="ARBA00022692"/>
    </source>
</evidence>
<dbReference type="InterPro" id="IPR051420">
    <property type="entry name" value="Ser_Thr_Kinases_DiverseReg"/>
</dbReference>
<protein>
    <recommendedName>
        <fullName evidence="3">non-specific serine/threonine protein kinase</fullName>
        <ecNumber evidence="3">2.7.11.1</ecNumber>
    </recommendedName>
</protein>
<dbReference type="InterPro" id="IPR032675">
    <property type="entry name" value="LRR_dom_sf"/>
</dbReference>
<evidence type="ECO:0000256" key="7">
    <source>
        <dbReference type="ARBA" id="ARBA00022679"/>
    </source>
</evidence>
<evidence type="ECO:0000256" key="11">
    <source>
        <dbReference type="ARBA" id="ARBA00022741"/>
    </source>
</evidence>
<dbReference type="Pfam" id="PF13855">
    <property type="entry name" value="LRR_8"/>
    <property type="match status" value="1"/>
</dbReference>
<keyword evidence="15 21" id="KW-0472">Membrane</keyword>
<dbReference type="InterPro" id="IPR011009">
    <property type="entry name" value="Kinase-like_dom_sf"/>
</dbReference>
<evidence type="ECO:0000256" key="21">
    <source>
        <dbReference type="SAM" id="Phobius"/>
    </source>
</evidence>
<sequence length="279" mass="31482">MGYLGELNFSALPFLTYMDLAIIAFEEKSRWIVLDVSNNKLTGRIPVEFGKLQQLELLNLSHNQFTGTIPSSIGSMDSLTTLDVSYNSLEGALPTGRLFHNASIGWFLHNKGLCGNLSGLPLCSSTPIMEHHQEGIHRLLVLAISIPVCIAIMILIFALVMILHKRKRPQLAAVTDTRDVLSVWNFDGNLVFEDITRATENFSDRYIIGSGVYGTVYKAQLLGGRLIAVKKLHPTEEMSDEKRFLSEIEVLMRIRHRSIVKLYGFCSHTRYKMRNLQRS</sequence>
<keyword evidence="13 20" id="KW-0067">ATP-binding</keyword>
<dbReference type="Proteomes" id="UP000095767">
    <property type="component" value="Unassembled WGS sequence"/>
</dbReference>
<keyword evidence="17" id="KW-0325">Glycoprotein</keyword>
<evidence type="ECO:0000256" key="4">
    <source>
        <dbReference type="ARBA" id="ARBA00022527"/>
    </source>
</evidence>
<dbReference type="FunFam" id="3.80.10.10:FF:000722">
    <property type="entry name" value="Leucine-rich repeat receptor-like protein kinase"/>
    <property type="match status" value="1"/>
</dbReference>
<evidence type="ECO:0000256" key="1">
    <source>
        <dbReference type="ARBA" id="ARBA00004162"/>
    </source>
</evidence>
<evidence type="ECO:0000259" key="22">
    <source>
        <dbReference type="PROSITE" id="PS50011"/>
    </source>
</evidence>
<evidence type="ECO:0000256" key="16">
    <source>
        <dbReference type="ARBA" id="ARBA00023170"/>
    </source>
</evidence>
<gene>
    <name evidence="23" type="ORF">BAE44_0023051</name>
</gene>
<keyword evidence="11 20" id="KW-0547">Nucleotide-binding</keyword>
<dbReference type="STRING" id="888268.A0A1E5UST4"/>
<evidence type="ECO:0000256" key="12">
    <source>
        <dbReference type="ARBA" id="ARBA00022777"/>
    </source>
</evidence>
<dbReference type="PROSITE" id="PS50011">
    <property type="entry name" value="PROTEIN_KINASE_DOM"/>
    <property type="match status" value="1"/>
</dbReference>
<evidence type="ECO:0000256" key="15">
    <source>
        <dbReference type="ARBA" id="ARBA00023136"/>
    </source>
</evidence>
<evidence type="ECO:0000256" key="13">
    <source>
        <dbReference type="ARBA" id="ARBA00022840"/>
    </source>
</evidence>
<evidence type="ECO:0000256" key="18">
    <source>
        <dbReference type="ARBA" id="ARBA00047899"/>
    </source>
</evidence>
<comment type="catalytic activity">
    <reaction evidence="19">
        <text>L-seryl-[protein] + ATP = O-phospho-L-seryl-[protein] + ADP + H(+)</text>
        <dbReference type="Rhea" id="RHEA:17989"/>
        <dbReference type="Rhea" id="RHEA-COMP:9863"/>
        <dbReference type="Rhea" id="RHEA-COMP:11604"/>
        <dbReference type="ChEBI" id="CHEBI:15378"/>
        <dbReference type="ChEBI" id="CHEBI:29999"/>
        <dbReference type="ChEBI" id="CHEBI:30616"/>
        <dbReference type="ChEBI" id="CHEBI:83421"/>
        <dbReference type="ChEBI" id="CHEBI:456216"/>
        <dbReference type="EC" id="2.7.11.1"/>
    </reaction>
</comment>
<evidence type="ECO:0000256" key="17">
    <source>
        <dbReference type="ARBA" id="ARBA00023180"/>
    </source>
</evidence>
<evidence type="ECO:0000256" key="10">
    <source>
        <dbReference type="ARBA" id="ARBA00022737"/>
    </source>
</evidence>
<reference evidence="23 24" key="1">
    <citation type="submission" date="2016-09" db="EMBL/GenBank/DDBJ databases">
        <title>The draft genome of Dichanthelium oligosanthes: A C3 panicoid grass species.</title>
        <authorList>
            <person name="Studer A.J."/>
            <person name="Schnable J.C."/>
            <person name="Brutnell T.P."/>
        </authorList>
    </citation>
    <scope>NUCLEOTIDE SEQUENCE [LARGE SCALE GENOMIC DNA]</scope>
    <source>
        <strain evidence="24">cv. Kellogg 1175</strain>
        <tissue evidence="23">Leaf</tissue>
    </source>
</reference>
<evidence type="ECO:0000256" key="6">
    <source>
        <dbReference type="ARBA" id="ARBA00022614"/>
    </source>
</evidence>
<accession>A0A1E5UST4</accession>
<dbReference type="GO" id="GO:0004674">
    <property type="term" value="F:protein serine/threonine kinase activity"/>
    <property type="evidence" value="ECO:0007669"/>
    <property type="project" value="UniProtKB-KW"/>
</dbReference>
<keyword evidence="8 21" id="KW-0812">Transmembrane</keyword>
<dbReference type="FunFam" id="3.30.200.20:FF:000309">
    <property type="entry name" value="Leucine-rich repeat receptor protein kinase MSP1"/>
    <property type="match status" value="1"/>
</dbReference>
<evidence type="ECO:0000256" key="14">
    <source>
        <dbReference type="ARBA" id="ARBA00022989"/>
    </source>
</evidence>
<dbReference type="SUPFAM" id="SSF52058">
    <property type="entry name" value="L domain-like"/>
    <property type="match status" value="1"/>
</dbReference>
<dbReference type="Pfam" id="PF07714">
    <property type="entry name" value="PK_Tyr_Ser-Thr"/>
    <property type="match status" value="1"/>
</dbReference>
<evidence type="ECO:0000256" key="3">
    <source>
        <dbReference type="ARBA" id="ARBA00012513"/>
    </source>
</evidence>
<dbReference type="PANTHER" id="PTHR48005:SF70">
    <property type="entry name" value="MDIS1-INTERACTING RECEPTOR LIKE KINASE 2-LIKE"/>
    <property type="match status" value="1"/>
</dbReference>
<keyword evidence="5" id="KW-0597">Phosphoprotein</keyword>
<dbReference type="PROSITE" id="PS00107">
    <property type="entry name" value="PROTEIN_KINASE_ATP"/>
    <property type="match status" value="1"/>
</dbReference>
<dbReference type="OrthoDB" id="1913693at2759"/>
<evidence type="ECO:0000256" key="19">
    <source>
        <dbReference type="ARBA" id="ARBA00048679"/>
    </source>
</evidence>
<dbReference type="InterPro" id="IPR001245">
    <property type="entry name" value="Ser-Thr/Tyr_kinase_cat_dom"/>
</dbReference>
<organism evidence="23 24">
    <name type="scientific">Dichanthelium oligosanthes</name>
    <dbReference type="NCBI Taxonomy" id="888268"/>
    <lineage>
        <taxon>Eukaryota</taxon>
        <taxon>Viridiplantae</taxon>
        <taxon>Streptophyta</taxon>
        <taxon>Embryophyta</taxon>
        <taxon>Tracheophyta</taxon>
        <taxon>Spermatophyta</taxon>
        <taxon>Magnoliopsida</taxon>
        <taxon>Liliopsida</taxon>
        <taxon>Poales</taxon>
        <taxon>Poaceae</taxon>
        <taxon>PACMAD clade</taxon>
        <taxon>Panicoideae</taxon>
        <taxon>Panicodae</taxon>
        <taxon>Paniceae</taxon>
        <taxon>Dichantheliinae</taxon>
        <taxon>Dichanthelium</taxon>
    </lineage>
</organism>
<feature type="domain" description="Protein kinase" evidence="22">
    <location>
        <begin position="202"/>
        <end position="279"/>
    </location>
</feature>
<comment type="subcellular location">
    <subcellularLocation>
        <location evidence="1">Cell membrane</location>
        <topology evidence="1">Single-pass membrane protein</topology>
    </subcellularLocation>
    <subcellularLocation>
        <location evidence="2">Membrane</location>
        <topology evidence="2">Single-pass type I membrane protein</topology>
    </subcellularLocation>
</comment>
<feature type="transmembrane region" description="Helical" evidence="21">
    <location>
        <begin position="139"/>
        <end position="163"/>
    </location>
</feature>
<keyword evidence="10" id="KW-0677">Repeat</keyword>
<name>A0A1E5UST4_9POAL</name>
<keyword evidence="6" id="KW-0433">Leucine-rich repeat</keyword>
<dbReference type="InterPro" id="IPR017441">
    <property type="entry name" value="Protein_kinase_ATP_BS"/>
</dbReference>
<dbReference type="AlphaFoldDB" id="A0A1E5UST4"/>
<keyword evidence="24" id="KW-1185">Reference proteome</keyword>
<comment type="caution">
    <text evidence="23">The sequence shown here is derived from an EMBL/GenBank/DDBJ whole genome shotgun (WGS) entry which is preliminary data.</text>
</comment>
<dbReference type="InterPro" id="IPR001611">
    <property type="entry name" value="Leu-rich_rpt"/>
</dbReference>